<dbReference type="OrthoDB" id="1094230at2"/>
<feature type="domain" description="Peptidase S9 prolyl oligopeptidase catalytic" evidence="4">
    <location>
        <begin position="436"/>
        <end position="642"/>
    </location>
</feature>
<keyword evidence="1" id="KW-0378">Hydrolase</keyword>
<dbReference type="PATRIC" id="fig|1581420.6.peg.399"/>
<keyword evidence="6" id="KW-1185">Reference proteome</keyword>
<name>A0A0G9MXI0_9SPHN</name>
<keyword evidence="2" id="KW-0645">Protease</keyword>
<dbReference type="Gene3D" id="3.40.50.1820">
    <property type="entry name" value="alpha/beta hydrolase"/>
    <property type="match status" value="1"/>
</dbReference>
<dbReference type="Gene3D" id="2.120.10.30">
    <property type="entry name" value="TolB, C-terminal domain"/>
    <property type="match status" value="1"/>
</dbReference>
<feature type="chain" id="PRO_5002580682" evidence="3">
    <location>
        <begin position="20"/>
        <end position="646"/>
    </location>
</feature>
<keyword evidence="2" id="KW-0720">Serine protease</keyword>
<dbReference type="SUPFAM" id="SSF53474">
    <property type="entry name" value="alpha/beta-Hydrolases"/>
    <property type="match status" value="1"/>
</dbReference>
<sequence length="646" mass="69654">MRLLVPTLAALLASTSAFAQDAADASVDVVVKPAAITADGIPPVPAELAEATRPYFEYRTAGFSGWNAQDRSMIIGTRFGDTNQIHRVAAPGGARTQLTFEEEPIGGASYSPDGSLLLIEKDIGGNEFDQLYRYDNGRLVLLTDGTSRNGLGAWMEDGSMVAFSSTKRNGRDTDLYLMDPRDPATTRLLAEREGGGWFVADFTPDGRQALVGNYISVQQMDLYLIDLATGAERRVTDPASPASFSGIQFDPAGRLWVTTDAGSDFKQLGTLNLATGAFTPVVEEAWDIAGFDISEDGSFIAYGVNAAGLSQLKVLDVASGTSRAVDLPPGVLGNFEIAPWGEIGLTFSSNQAASDAYSVNPQTLALTRWTQSETGGLDPARNALPELVEIASFDGERMSGLLYRPDPARFPGPRPLVMSIHGGPEGQSTAGFLGRNNYMINELGVALFLPNVRGSTGFGKRFVSLDNGPFQRENSVQDIGAFLDALEADPGIDADRMMVSGGSYGGYMCYASAIRYGDRFDAASCVVAISNFVTFLENTESYRRDLRRVEYGDERDPAQRAQLMAISPLTRIEELDIPLMVATGANDPRVPASEADQVITAVRANGREAWHFLAANEGHGFARKENADYYTWANLMFIQRHLLGAD</sequence>
<evidence type="ECO:0000256" key="2">
    <source>
        <dbReference type="ARBA" id="ARBA00022825"/>
    </source>
</evidence>
<keyword evidence="3" id="KW-0732">Signal</keyword>
<accession>A0A0G9MXI0</accession>
<dbReference type="InterPro" id="IPR011042">
    <property type="entry name" value="6-blade_b-propeller_TolB-like"/>
</dbReference>
<dbReference type="Pfam" id="PF00326">
    <property type="entry name" value="Peptidase_S9"/>
    <property type="match status" value="1"/>
</dbReference>
<evidence type="ECO:0000313" key="6">
    <source>
        <dbReference type="Proteomes" id="UP000053464"/>
    </source>
</evidence>
<protein>
    <submittedName>
        <fullName evidence="5">Peptidase</fullName>
    </submittedName>
</protein>
<dbReference type="GO" id="GO:0006508">
    <property type="term" value="P:proteolysis"/>
    <property type="evidence" value="ECO:0007669"/>
    <property type="project" value="InterPro"/>
</dbReference>
<evidence type="ECO:0000256" key="3">
    <source>
        <dbReference type="SAM" id="SignalP"/>
    </source>
</evidence>
<dbReference type="Proteomes" id="UP000053464">
    <property type="component" value="Unassembled WGS sequence"/>
</dbReference>
<proteinExistence type="predicted"/>
<dbReference type="AlphaFoldDB" id="A0A0G9MXI0"/>
<organism evidence="5 6">
    <name type="scientific">Aurantiacibacter luteus</name>
    <dbReference type="NCBI Taxonomy" id="1581420"/>
    <lineage>
        <taxon>Bacteria</taxon>
        <taxon>Pseudomonadati</taxon>
        <taxon>Pseudomonadota</taxon>
        <taxon>Alphaproteobacteria</taxon>
        <taxon>Sphingomonadales</taxon>
        <taxon>Erythrobacteraceae</taxon>
        <taxon>Aurantiacibacter</taxon>
    </lineage>
</organism>
<dbReference type="GO" id="GO:0004252">
    <property type="term" value="F:serine-type endopeptidase activity"/>
    <property type="evidence" value="ECO:0007669"/>
    <property type="project" value="TreeGrafter"/>
</dbReference>
<dbReference type="EMBL" id="LBHB01000001">
    <property type="protein sequence ID" value="KLE35264.1"/>
    <property type="molecule type" value="Genomic_DNA"/>
</dbReference>
<dbReference type="InterPro" id="IPR029058">
    <property type="entry name" value="AB_hydrolase_fold"/>
</dbReference>
<dbReference type="PANTHER" id="PTHR42776">
    <property type="entry name" value="SERINE PEPTIDASE S9 FAMILY MEMBER"/>
    <property type="match status" value="1"/>
</dbReference>
<dbReference type="Pfam" id="PF07676">
    <property type="entry name" value="PD40"/>
    <property type="match status" value="2"/>
</dbReference>
<evidence type="ECO:0000259" key="4">
    <source>
        <dbReference type="Pfam" id="PF00326"/>
    </source>
</evidence>
<evidence type="ECO:0000313" key="5">
    <source>
        <dbReference type="EMBL" id="KLE35264.1"/>
    </source>
</evidence>
<dbReference type="RefSeq" id="WP_047002666.1">
    <property type="nucleotide sequence ID" value="NZ_LBHB01000001.1"/>
</dbReference>
<dbReference type="InterPro" id="IPR011659">
    <property type="entry name" value="WD40"/>
</dbReference>
<feature type="signal peptide" evidence="3">
    <location>
        <begin position="1"/>
        <end position="19"/>
    </location>
</feature>
<dbReference type="SUPFAM" id="SSF69304">
    <property type="entry name" value="Tricorn protease N-terminal domain"/>
    <property type="match status" value="1"/>
</dbReference>
<dbReference type="InterPro" id="IPR001375">
    <property type="entry name" value="Peptidase_S9_cat"/>
</dbReference>
<reference evidence="5 6" key="1">
    <citation type="submission" date="2015-04" db="EMBL/GenBank/DDBJ databases">
        <title>The draft genome sequence of Erythrobacter luteus KA37.</title>
        <authorList>
            <person name="Zhuang L."/>
            <person name="Liu Y."/>
            <person name="Shao Z."/>
        </authorList>
    </citation>
    <scope>NUCLEOTIDE SEQUENCE [LARGE SCALE GENOMIC DNA]</scope>
    <source>
        <strain evidence="5 6">KA37</strain>
    </source>
</reference>
<comment type="caution">
    <text evidence="5">The sequence shown here is derived from an EMBL/GenBank/DDBJ whole genome shotgun (WGS) entry which is preliminary data.</text>
</comment>
<gene>
    <name evidence="5" type="ORF">AAW00_01995</name>
</gene>
<evidence type="ECO:0000256" key="1">
    <source>
        <dbReference type="ARBA" id="ARBA00022801"/>
    </source>
</evidence>
<dbReference type="STRING" id="1581420.AAW00_01995"/>
<dbReference type="PANTHER" id="PTHR42776:SF27">
    <property type="entry name" value="DIPEPTIDYL PEPTIDASE FAMILY MEMBER 6"/>
    <property type="match status" value="1"/>
</dbReference>